<name>A0ABU8TIQ6_9HYPH</name>
<accession>A0ABU8TIQ6</accession>
<evidence type="ECO:0000313" key="3">
    <source>
        <dbReference type="Proteomes" id="UP001385499"/>
    </source>
</evidence>
<protein>
    <submittedName>
        <fullName evidence="2">Uncharacterized protein</fullName>
    </submittedName>
</protein>
<gene>
    <name evidence="2" type="ORF">V6575_05275</name>
</gene>
<feature type="region of interest" description="Disordered" evidence="1">
    <location>
        <begin position="1"/>
        <end position="49"/>
    </location>
</feature>
<evidence type="ECO:0000256" key="1">
    <source>
        <dbReference type="SAM" id="MobiDB-lite"/>
    </source>
</evidence>
<dbReference type="EMBL" id="JBAKIA010000002">
    <property type="protein sequence ID" value="MEJ8473490.1"/>
    <property type="molecule type" value="Genomic_DNA"/>
</dbReference>
<evidence type="ECO:0000313" key="2">
    <source>
        <dbReference type="EMBL" id="MEJ8473490.1"/>
    </source>
</evidence>
<dbReference type="RefSeq" id="WP_340273079.1">
    <property type="nucleotide sequence ID" value="NZ_JBAKIA010000002.1"/>
</dbReference>
<organism evidence="2 3">
    <name type="scientific">Roseibium algae</name>
    <dbReference type="NCBI Taxonomy" id="3123038"/>
    <lineage>
        <taxon>Bacteria</taxon>
        <taxon>Pseudomonadati</taxon>
        <taxon>Pseudomonadota</taxon>
        <taxon>Alphaproteobacteria</taxon>
        <taxon>Hyphomicrobiales</taxon>
        <taxon>Stappiaceae</taxon>
        <taxon>Roseibium</taxon>
    </lineage>
</organism>
<comment type="caution">
    <text evidence="2">The sequence shown here is derived from an EMBL/GenBank/DDBJ whole genome shotgun (WGS) entry which is preliminary data.</text>
</comment>
<sequence>MAKGQVRSNREKRKPKKDKAAVKVTTAAPFSSQIEAINKRDAAPGKTKG</sequence>
<dbReference type="Proteomes" id="UP001385499">
    <property type="component" value="Unassembled WGS sequence"/>
</dbReference>
<keyword evidence="3" id="KW-1185">Reference proteome</keyword>
<proteinExistence type="predicted"/>
<reference evidence="2 3" key="1">
    <citation type="submission" date="2024-02" db="EMBL/GenBank/DDBJ databases">
        <title>Roseibium algae sp. nov., isolated from marine alga (Grateloupia sp.), showing potential in myo-inositol conversion.</title>
        <authorList>
            <person name="Wang Y."/>
        </authorList>
    </citation>
    <scope>NUCLEOTIDE SEQUENCE [LARGE SCALE GENOMIC DNA]</scope>
    <source>
        <strain evidence="2 3">H3510</strain>
    </source>
</reference>